<proteinExistence type="inferred from homology"/>
<feature type="transmembrane region" description="Helical" evidence="4">
    <location>
        <begin position="320"/>
        <end position="339"/>
    </location>
</feature>
<gene>
    <name evidence="6" type="ORF">H6G14_09645</name>
</gene>
<dbReference type="InterPro" id="IPR029044">
    <property type="entry name" value="Nucleotide-diphossugar_trans"/>
</dbReference>
<reference evidence="6 7" key="1">
    <citation type="journal article" date="2020" name="ISME J.">
        <title>Comparative genomics reveals insights into cyanobacterial evolution and habitat adaptation.</title>
        <authorList>
            <person name="Chen M.Y."/>
            <person name="Teng W.K."/>
            <person name="Zhao L."/>
            <person name="Hu C.X."/>
            <person name="Zhou Y.K."/>
            <person name="Han B.P."/>
            <person name="Song L.R."/>
            <person name="Shu W.S."/>
        </authorList>
    </citation>
    <scope>NUCLEOTIDE SEQUENCE [LARGE SCALE GENOMIC DNA]</scope>
    <source>
        <strain evidence="6 7">FACHB-3921</strain>
    </source>
</reference>
<keyword evidence="2" id="KW-0328">Glycosyltransferase</keyword>
<keyword evidence="4" id="KW-0472">Membrane</keyword>
<protein>
    <submittedName>
        <fullName evidence="6">Glycosyltransferase family 2 protein</fullName>
    </submittedName>
</protein>
<feature type="domain" description="Glycosyltransferase 2-like" evidence="5">
    <location>
        <begin position="14"/>
        <end position="133"/>
    </location>
</feature>
<dbReference type="EMBL" id="JACJQL010000010">
    <property type="protein sequence ID" value="MBD2251569.1"/>
    <property type="molecule type" value="Genomic_DNA"/>
</dbReference>
<comment type="caution">
    <text evidence="6">The sequence shown here is derived from an EMBL/GenBank/DDBJ whole genome shotgun (WGS) entry which is preliminary data.</text>
</comment>
<keyword evidence="7" id="KW-1185">Reference proteome</keyword>
<sequence>MLNKYSINSYPFVSLVIPTYNEAANIEKLIRGFISTLYPNLVEILVADGDSTDGTQDIVKKLSLEDSRVKVIHNPLKIQSAGLNLSLQKCTGDIFLRADAHSDYAPDYIERCVEALLESKAINVGGAQRFVAKTPFQAGVALASKSFLGSGGAKYRDPNYDGYADTVYLGCFWTKELRDTSGFDISQITNQDAELNQKLLTKNPQAIYISSDIRVWYYPRETWQSICIQYFKYGRGRYLTSIKHKNQLQLRGKLPFLFISATLLLSLIDFIVPQLSLHTEALILSGLFFPFGESLRTTLKFRKNFATELWRGEEDKLPSCLSLWFFCGVTLLTMPISHFSGYGYQLVRHKIFKVNAW</sequence>
<dbReference type="PANTHER" id="PTHR43630:SF1">
    <property type="entry name" value="POLY-BETA-1,6-N-ACETYL-D-GLUCOSAMINE SYNTHASE"/>
    <property type="match status" value="1"/>
</dbReference>
<feature type="transmembrane region" description="Helical" evidence="4">
    <location>
        <begin position="254"/>
        <end position="275"/>
    </location>
</feature>
<keyword evidence="3" id="KW-0808">Transferase</keyword>
<evidence type="ECO:0000259" key="5">
    <source>
        <dbReference type="Pfam" id="PF00535"/>
    </source>
</evidence>
<accession>A0ABR8BD11</accession>
<dbReference type="RefSeq" id="WP_190567194.1">
    <property type="nucleotide sequence ID" value="NZ_JACJQL010000010.1"/>
</dbReference>
<evidence type="ECO:0000256" key="3">
    <source>
        <dbReference type="ARBA" id="ARBA00022679"/>
    </source>
</evidence>
<dbReference type="CDD" id="cd02525">
    <property type="entry name" value="Succinoglycan_BP_ExoA"/>
    <property type="match status" value="1"/>
</dbReference>
<dbReference type="PANTHER" id="PTHR43630">
    <property type="entry name" value="POLY-BETA-1,6-N-ACETYL-D-GLUCOSAMINE SYNTHASE"/>
    <property type="match status" value="1"/>
</dbReference>
<dbReference type="Proteomes" id="UP000621307">
    <property type="component" value="Unassembled WGS sequence"/>
</dbReference>
<dbReference type="Gene3D" id="3.90.550.10">
    <property type="entry name" value="Spore Coat Polysaccharide Biosynthesis Protein SpsA, Chain A"/>
    <property type="match status" value="1"/>
</dbReference>
<comment type="similarity">
    <text evidence="1">Belongs to the glycosyltransferase 2 family.</text>
</comment>
<dbReference type="InterPro" id="IPR001173">
    <property type="entry name" value="Glyco_trans_2-like"/>
</dbReference>
<evidence type="ECO:0000313" key="6">
    <source>
        <dbReference type="EMBL" id="MBD2251569.1"/>
    </source>
</evidence>
<keyword evidence="4" id="KW-1133">Transmembrane helix</keyword>
<organism evidence="6 7">
    <name type="scientific">Nostoc parmelioides FACHB-3921</name>
    <dbReference type="NCBI Taxonomy" id="2692909"/>
    <lineage>
        <taxon>Bacteria</taxon>
        <taxon>Bacillati</taxon>
        <taxon>Cyanobacteriota</taxon>
        <taxon>Cyanophyceae</taxon>
        <taxon>Nostocales</taxon>
        <taxon>Nostocaceae</taxon>
        <taxon>Nostoc</taxon>
    </lineage>
</organism>
<evidence type="ECO:0000256" key="2">
    <source>
        <dbReference type="ARBA" id="ARBA00022676"/>
    </source>
</evidence>
<evidence type="ECO:0000256" key="1">
    <source>
        <dbReference type="ARBA" id="ARBA00006739"/>
    </source>
</evidence>
<evidence type="ECO:0000256" key="4">
    <source>
        <dbReference type="SAM" id="Phobius"/>
    </source>
</evidence>
<dbReference type="Pfam" id="PF00535">
    <property type="entry name" value="Glycos_transf_2"/>
    <property type="match status" value="1"/>
</dbReference>
<name>A0ABR8BD11_9NOSO</name>
<evidence type="ECO:0000313" key="7">
    <source>
        <dbReference type="Proteomes" id="UP000621307"/>
    </source>
</evidence>
<keyword evidence="4" id="KW-0812">Transmembrane</keyword>
<dbReference type="SUPFAM" id="SSF53448">
    <property type="entry name" value="Nucleotide-diphospho-sugar transferases"/>
    <property type="match status" value="1"/>
</dbReference>